<keyword evidence="2 5" id="KW-0812">Transmembrane</keyword>
<feature type="transmembrane region" description="Helical" evidence="5">
    <location>
        <begin position="128"/>
        <end position="149"/>
    </location>
</feature>
<keyword evidence="4 5" id="KW-0472">Membrane</keyword>
<gene>
    <name evidence="6" type="ordered locus">TASI_0269</name>
</gene>
<organism evidence="6 7">
    <name type="scientific">Taylorella asinigenitalis (strain MCE3)</name>
    <dbReference type="NCBI Taxonomy" id="1008459"/>
    <lineage>
        <taxon>Bacteria</taxon>
        <taxon>Pseudomonadati</taxon>
        <taxon>Pseudomonadota</taxon>
        <taxon>Betaproteobacteria</taxon>
        <taxon>Burkholderiales</taxon>
        <taxon>Alcaligenaceae</taxon>
        <taxon>Taylorella</taxon>
    </lineage>
</organism>
<proteinExistence type="predicted"/>
<dbReference type="AlphaFoldDB" id="G4QDP0"/>
<dbReference type="KEGG" id="tas:TASI_0269"/>
<feature type="transmembrane region" description="Helical" evidence="5">
    <location>
        <begin position="80"/>
        <end position="107"/>
    </location>
</feature>
<comment type="subcellular location">
    <subcellularLocation>
        <location evidence="1">Membrane</location>
        <topology evidence="1">Multi-pass membrane protein</topology>
    </subcellularLocation>
</comment>
<dbReference type="OrthoDB" id="8565703at2"/>
<name>G4QDP0_TAYAM</name>
<evidence type="ECO:0000256" key="5">
    <source>
        <dbReference type="SAM" id="Phobius"/>
    </source>
</evidence>
<dbReference type="Pfam" id="PF07264">
    <property type="entry name" value="EI24"/>
    <property type="match status" value="1"/>
</dbReference>
<dbReference type="RefSeq" id="WP_014110955.1">
    <property type="nucleotide sequence ID" value="NC_016043.1"/>
</dbReference>
<evidence type="ECO:0000256" key="4">
    <source>
        <dbReference type="ARBA" id="ARBA00023136"/>
    </source>
</evidence>
<dbReference type="HOGENOM" id="CLU_069319_1_0_4"/>
<feature type="transmembrane region" description="Helical" evidence="5">
    <location>
        <begin position="201"/>
        <end position="225"/>
    </location>
</feature>
<keyword evidence="7" id="KW-1185">Reference proteome</keyword>
<feature type="transmembrane region" description="Helical" evidence="5">
    <location>
        <begin position="21"/>
        <end position="43"/>
    </location>
</feature>
<dbReference type="EMBL" id="CP003059">
    <property type="protein sequence ID" value="AEP36057.1"/>
    <property type="molecule type" value="Genomic_DNA"/>
</dbReference>
<sequence length="254" mass="28297">MFEIFRALKNGFETMFHPKMIFAAFLPLIASVAAFVIFCIFIWSDISSWLITSTSDWWILNQIGILLNDVGLNAGGFGEFFAWIITLICVIVLSLIIGLVIAGILVTPLAVNLISKNHYPYLTRDGKYATGISILNSIKVTVIFALGWLITLPLWLIPGLSIVLSLFWISYAYANMTKVDAIVEHATPEERKYVVSNYKSGFWIIGFICALLSLIPLLGLIMPVYSIISCTHYGLALLDKIRKDGRELTTVPAK</sequence>
<dbReference type="eggNOG" id="COG2981">
    <property type="taxonomic scope" value="Bacteria"/>
</dbReference>
<dbReference type="Proteomes" id="UP000009284">
    <property type="component" value="Chromosome"/>
</dbReference>
<evidence type="ECO:0000313" key="6">
    <source>
        <dbReference type="EMBL" id="AEP36057.1"/>
    </source>
</evidence>
<accession>G4QDP0</accession>
<reference evidence="6 7" key="2">
    <citation type="journal article" date="2012" name="PLoS ONE">
        <title>Genomic characterization of the taylorella genus.</title>
        <authorList>
            <person name="Hebert L."/>
            <person name="Moumen B."/>
            <person name="Pons N."/>
            <person name="Duquesne F."/>
            <person name="Breuil M.F."/>
            <person name="Goux D."/>
            <person name="Batto J.M."/>
            <person name="Laugier C."/>
            <person name="Renault P."/>
            <person name="Petry S."/>
        </authorList>
    </citation>
    <scope>NUCLEOTIDE SEQUENCE [LARGE SCALE GENOMIC DNA]</scope>
    <source>
        <strain evidence="6 7">MCE3</strain>
    </source>
</reference>
<dbReference type="STRING" id="1008459.TASI_0269"/>
<evidence type="ECO:0000256" key="1">
    <source>
        <dbReference type="ARBA" id="ARBA00004141"/>
    </source>
</evidence>
<feature type="transmembrane region" description="Helical" evidence="5">
    <location>
        <begin position="155"/>
        <end position="174"/>
    </location>
</feature>
<protein>
    <submittedName>
        <fullName evidence="6">Putative inner membrane protein</fullName>
    </submittedName>
</protein>
<evidence type="ECO:0000256" key="3">
    <source>
        <dbReference type="ARBA" id="ARBA00022989"/>
    </source>
</evidence>
<reference key="1">
    <citation type="submission" date="2011-09" db="EMBL/GenBank/DDBJ databases">
        <title>Genomic characterization of the Taylorella genus.</title>
        <authorList>
            <person name="Hebert L."/>
            <person name="Moumen B."/>
            <person name="Pons N."/>
            <person name="Duquesne F."/>
            <person name="Breuil M.-F."/>
            <person name="Goux D."/>
            <person name="Batto J.-M."/>
            <person name="Renault P."/>
            <person name="Laugier C."/>
            <person name="Petry S."/>
        </authorList>
    </citation>
    <scope>NUCLEOTIDE SEQUENCE</scope>
    <source>
        <strain>MCE3</strain>
    </source>
</reference>
<evidence type="ECO:0000313" key="7">
    <source>
        <dbReference type="Proteomes" id="UP000009284"/>
    </source>
</evidence>
<keyword evidence="3 5" id="KW-1133">Transmembrane helix</keyword>
<dbReference type="InterPro" id="IPR059112">
    <property type="entry name" value="CysZ/EI24"/>
</dbReference>
<evidence type="ECO:0000256" key="2">
    <source>
        <dbReference type="ARBA" id="ARBA00022692"/>
    </source>
</evidence>